<dbReference type="EMBL" id="CP090896">
    <property type="protein sequence ID" value="ULT85096.1"/>
    <property type="molecule type" value="Genomic_DNA"/>
</dbReference>
<reference evidence="1 2" key="1">
    <citation type="submission" date="2022-05" db="EMBL/GenBank/DDBJ databases">
        <title>Chromosome-level reference genomes for two strains of Caenorhabditis briggsae: an improved platform for comparative genomics.</title>
        <authorList>
            <person name="Stevens L."/>
            <person name="Andersen E.C."/>
        </authorList>
    </citation>
    <scope>NUCLEOTIDE SEQUENCE [LARGE SCALE GENOMIC DNA]</scope>
    <source>
        <strain evidence="1">QX1410_ONT</strain>
        <tissue evidence="1">Whole-organism</tissue>
    </source>
</reference>
<sequence>MVHHIDREMVRILEKLSKEHKLTLPVVVDLTVEVLKVNRIYPGLPRWIRESLNTVLKMDLINSDYGIKSKLIRLVNKRGMVTEGEMVELKQMAFEMVSTMSESELEEFKIKITEKIEVADNVLKTMEETGGMLPVYLDVENTYNFLGERH</sequence>
<organism evidence="1 2">
    <name type="scientific">Caenorhabditis briggsae</name>
    <dbReference type="NCBI Taxonomy" id="6238"/>
    <lineage>
        <taxon>Eukaryota</taxon>
        <taxon>Metazoa</taxon>
        <taxon>Ecdysozoa</taxon>
        <taxon>Nematoda</taxon>
        <taxon>Chromadorea</taxon>
        <taxon>Rhabditida</taxon>
        <taxon>Rhabditina</taxon>
        <taxon>Rhabditomorpha</taxon>
        <taxon>Rhabditoidea</taxon>
        <taxon>Rhabditidae</taxon>
        <taxon>Peloderinae</taxon>
        <taxon>Caenorhabditis</taxon>
    </lineage>
</organism>
<protein>
    <submittedName>
        <fullName evidence="1">Uncharacterized protein</fullName>
    </submittedName>
</protein>
<proteinExistence type="predicted"/>
<evidence type="ECO:0000313" key="1">
    <source>
        <dbReference type="EMBL" id="ULT85096.1"/>
    </source>
</evidence>
<dbReference type="AlphaFoldDB" id="A0AAE9A1X1"/>
<accession>A0AAE9A1X1</accession>
<name>A0AAE9A1X1_CAEBR</name>
<gene>
    <name evidence="1" type="ORF">L3Y34_013653</name>
</gene>
<dbReference type="Proteomes" id="UP000827892">
    <property type="component" value="Chromosome X"/>
</dbReference>
<evidence type="ECO:0000313" key="2">
    <source>
        <dbReference type="Proteomes" id="UP000827892"/>
    </source>
</evidence>